<feature type="domain" description="Fatty acid hydroxylase" evidence="6">
    <location>
        <begin position="211"/>
        <end position="344"/>
    </location>
</feature>
<feature type="transmembrane region" description="Helical" evidence="5">
    <location>
        <begin position="65"/>
        <end position="88"/>
    </location>
</feature>
<evidence type="ECO:0000259" key="6">
    <source>
        <dbReference type="Pfam" id="PF04116"/>
    </source>
</evidence>
<evidence type="ECO:0000256" key="1">
    <source>
        <dbReference type="ARBA" id="ARBA00004370"/>
    </source>
</evidence>
<dbReference type="EMBL" id="HBFR01005679">
    <property type="protein sequence ID" value="CAD8876853.1"/>
    <property type="molecule type" value="Transcribed_RNA"/>
</dbReference>
<dbReference type="GO" id="GO:0008610">
    <property type="term" value="P:lipid biosynthetic process"/>
    <property type="evidence" value="ECO:0007669"/>
    <property type="project" value="InterPro"/>
</dbReference>
<name>A0A7S1B740_9STRA</name>
<keyword evidence="3 5" id="KW-1133">Transmembrane helix</keyword>
<dbReference type="GO" id="GO:0016020">
    <property type="term" value="C:membrane"/>
    <property type="evidence" value="ECO:0007669"/>
    <property type="project" value="UniProtKB-SubCell"/>
</dbReference>
<dbReference type="GO" id="GO:0005506">
    <property type="term" value="F:iron ion binding"/>
    <property type="evidence" value="ECO:0007669"/>
    <property type="project" value="InterPro"/>
</dbReference>
<dbReference type="InterPro" id="IPR006694">
    <property type="entry name" value="Fatty_acid_hydroxylase"/>
</dbReference>
<dbReference type="InterPro" id="IPR050307">
    <property type="entry name" value="Sterol_Desaturase_Related"/>
</dbReference>
<dbReference type="PANTHER" id="PTHR11863">
    <property type="entry name" value="STEROL DESATURASE"/>
    <property type="match status" value="1"/>
</dbReference>
<feature type="transmembrane region" description="Helical" evidence="5">
    <location>
        <begin position="177"/>
        <end position="200"/>
    </location>
</feature>
<dbReference type="GO" id="GO:0016491">
    <property type="term" value="F:oxidoreductase activity"/>
    <property type="evidence" value="ECO:0007669"/>
    <property type="project" value="InterPro"/>
</dbReference>
<keyword evidence="4 5" id="KW-0472">Membrane</keyword>
<evidence type="ECO:0000256" key="3">
    <source>
        <dbReference type="ARBA" id="ARBA00022989"/>
    </source>
</evidence>
<proteinExistence type="predicted"/>
<organism evidence="7">
    <name type="scientific">Corethron hystrix</name>
    <dbReference type="NCBI Taxonomy" id="216773"/>
    <lineage>
        <taxon>Eukaryota</taxon>
        <taxon>Sar</taxon>
        <taxon>Stramenopiles</taxon>
        <taxon>Ochrophyta</taxon>
        <taxon>Bacillariophyta</taxon>
        <taxon>Coscinodiscophyceae</taxon>
        <taxon>Corethrophycidae</taxon>
        <taxon>Corethrales</taxon>
        <taxon>Corethraceae</taxon>
        <taxon>Corethron</taxon>
    </lineage>
</organism>
<feature type="transmembrane region" description="Helical" evidence="5">
    <location>
        <begin position="262"/>
        <end position="286"/>
    </location>
</feature>
<evidence type="ECO:0000256" key="2">
    <source>
        <dbReference type="ARBA" id="ARBA00022692"/>
    </source>
</evidence>
<keyword evidence="2 5" id="KW-0812">Transmembrane</keyword>
<gene>
    <name evidence="7" type="ORF">CHYS00102_LOCUS4031</name>
</gene>
<protein>
    <recommendedName>
        <fullName evidence="6">Fatty acid hydroxylase domain-containing protein</fullName>
    </recommendedName>
</protein>
<reference evidence="7" key="1">
    <citation type="submission" date="2021-01" db="EMBL/GenBank/DDBJ databases">
        <authorList>
            <person name="Corre E."/>
            <person name="Pelletier E."/>
            <person name="Niang G."/>
            <person name="Scheremetjew M."/>
            <person name="Finn R."/>
            <person name="Kale V."/>
            <person name="Holt S."/>
            <person name="Cochrane G."/>
            <person name="Meng A."/>
            <person name="Brown T."/>
            <person name="Cohen L."/>
        </authorList>
    </citation>
    <scope>NUCLEOTIDE SEQUENCE</scope>
    <source>
        <strain evidence="7">308</strain>
    </source>
</reference>
<evidence type="ECO:0000313" key="7">
    <source>
        <dbReference type="EMBL" id="CAD8876853.1"/>
    </source>
</evidence>
<accession>A0A7S1B740</accession>
<evidence type="ECO:0000256" key="5">
    <source>
        <dbReference type="SAM" id="Phobius"/>
    </source>
</evidence>
<feature type="transmembrane region" description="Helical" evidence="5">
    <location>
        <begin position="119"/>
        <end position="141"/>
    </location>
</feature>
<sequence length="359" mass="40870">MSPNNNASNEYDRSTLVSPQILPSCESAASFSNLKVKIHAITTDTSGSFYPPTTSIVTSSKSTSIFNVLFPPISLLLWPSLLTVPLLLSGTSENGPTHYSKLFPTEWYDTPSAYAPKPLGLILGIVAVAVGQVFVILYHFIRIQFGTAQNVSIQRKGARNYDFWEGVRTQLCNPEGFGLLIFYLSGTWMGGIMPAAYYSFEGGIDYWKLTGCLVIQDFVQYVMHRLEHVVSPEVYKRSHEPHHRFTNPRLFDAFNGSPPDTILMILIPLYITAWTIPCNVWTYMAFGSMYANWLTLIHSEFPHVWDKAFRTLGLGTPGDHHVHHKFFKYNFGHLFMWSDMIFKTHRYPENFLKVFNKEV</sequence>
<comment type="subcellular location">
    <subcellularLocation>
        <location evidence="1">Membrane</location>
    </subcellularLocation>
</comment>
<dbReference type="Pfam" id="PF04116">
    <property type="entry name" value="FA_hydroxylase"/>
    <property type="match status" value="1"/>
</dbReference>
<dbReference type="AlphaFoldDB" id="A0A7S1B740"/>
<evidence type="ECO:0000256" key="4">
    <source>
        <dbReference type="ARBA" id="ARBA00023136"/>
    </source>
</evidence>